<dbReference type="PROSITE" id="PS50068">
    <property type="entry name" value="LDLRA_2"/>
    <property type="match status" value="1"/>
</dbReference>
<dbReference type="InterPro" id="IPR036055">
    <property type="entry name" value="LDL_receptor-like_sf"/>
</dbReference>
<evidence type="ECO:0000259" key="3">
    <source>
        <dbReference type="Pfam" id="PF12999"/>
    </source>
</evidence>
<dbReference type="GO" id="GO:0006491">
    <property type="term" value="P:N-glycan processing"/>
    <property type="evidence" value="ECO:0007669"/>
    <property type="project" value="TreeGrafter"/>
</dbReference>
<gene>
    <name evidence="4" type="ORF">UJA718_LOCUS49873</name>
</gene>
<evidence type="ECO:0000313" key="5">
    <source>
        <dbReference type="Proteomes" id="UP000663873"/>
    </source>
</evidence>
<feature type="non-terminal residue" evidence="4">
    <location>
        <position position="56"/>
    </location>
</feature>
<dbReference type="AlphaFoldDB" id="A0A821ZYX9"/>
<reference evidence="4" key="1">
    <citation type="submission" date="2021-02" db="EMBL/GenBank/DDBJ databases">
        <authorList>
            <person name="Nowell W R."/>
        </authorList>
    </citation>
    <scope>NUCLEOTIDE SEQUENCE</scope>
</reference>
<accession>A0A821ZYX9</accession>
<feature type="domain" description="Glucosidase II beta subunit N-terminal" evidence="3">
    <location>
        <begin position="1"/>
        <end position="56"/>
    </location>
</feature>
<dbReference type="Pfam" id="PF12999">
    <property type="entry name" value="PRKCSH-like"/>
    <property type="match status" value="1"/>
</dbReference>
<proteinExistence type="predicted"/>
<dbReference type="Proteomes" id="UP000663873">
    <property type="component" value="Unassembled WGS sequence"/>
</dbReference>
<keyword evidence="1" id="KW-1015">Disulfide bond</keyword>
<comment type="caution">
    <text evidence="4">The sequence shown here is derived from an EMBL/GenBank/DDBJ whole genome shotgun (WGS) entry which is preliminary data.</text>
</comment>
<sequence>GSDEPGTSACSNGQFFCENKGYLGTLIPSHFVGDGICDCCDGSDEYETTIVCNNTC</sequence>
<keyword evidence="5" id="KW-1185">Reference proteome</keyword>
<organism evidence="4 5">
    <name type="scientific">Rotaria socialis</name>
    <dbReference type="NCBI Taxonomy" id="392032"/>
    <lineage>
        <taxon>Eukaryota</taxon>
        <taxon>Metazoa</taxon>
        <taxon>Spiralia</taxon>
        <taxon>Gnathifera</taxon>
        <taxon>Rotifera</taxon>
        <taxon>Eurotatoria</taxon>
        <taxon>Bdelloidea</taxon>
        <taxon>Philodinida</taxon>
        <taxon>Philodinidae</taxon>
        <taxon>Rotaria</taxon>
    </lineage>
</organism>
<dbReference type="SUPFAM" id="SSF57424">
    <property type="entry name" value="LDL receptor-like module"/>
    <property type="match status" value="1"/>
</dbReference>
<evidence type="ECO:0000256" key="1">
    <source>
        <dbReference type="ARBA" id="ARBA00023157"/>
    </source>
</evidence>
<evidence type="ECO:0000256" key="2">
    <source>
        <dbReference type="PROSITE-ProRule" id="PRU00124"/>
    </source>
</evidence>
<dbReference type="GO" id="GO:0017177">
    <property type="term" value="C:glucosidase II complex"/>
    <property type="evidence" value="ECO:0007669"/>
    <property type="project" value="TreeGrafter"/>
</dbReference>
<dbReference type="PANTHER" id="PTHR12630">
    <property type="entry name" value="N-LINKED OLIGOSACCHARIDE PROCESSING"/>
    <property type="match status" value="1"/>
</dbReference>
<dbReference type="PANTHER" id="PTHR12630:SF1">
    <property type="entry name" value="GLUCOSIDASE 2 SUBUNIT BETA"/>
    <property type="match status" value="1"/>
</dbReference>
<name>A0A821ZYX9_9BILA</name>
<feature type="non-terminal residue" evidence="4">
    <location>
        <position position="1"/>
    </location>
</feature>
<dbReference type="EMBL" id="CAJOBP010106921">
    <property type="protein sequence ID" value="CAF4991920.1"/>
    <property type="molecule type" value="Genomic_DNA"/>
</dbReference>
<dbReference type="InterPro" id="IPR002172">
    <property type="entry name" value="LDrepeatLR_classA_rpt"/>
</dbReference>
<dbReference type="InterPro" id="IPR028146">
    <property type="entry name" value="PRKCSH_N"/>
</dbReference>
<comment type="caution">
    <text evidence="2">Lacks conserved residue(s) required for the propagation of feature annotation.</text>
</comment>
<dbReference type="InterPro" id="IPR039794">
    <property type="entry name" value="Gtb1-like"/>
</dbReference>
<evidence type="ECO:0000313" key="4">
    <source>
        <dbReference type="EMBL" id="CAF4991920.1"/>
    </source>
</evidence>
<protein>
    <recommendedName>
        <fullName evidence="3">Glucosidase II beta subunit N-terminal domain-containing protein</fullName>
    </recommendedName>
</protein>
<dbReference type="Gene3D" id="4.10.400.10">
    <property type="entry name" value="Low-density Lipoprotein Receptor"/>
    <property type="match status" value="1"/>
</dbReference>